<dbReference type="EMBL" id="JABCKV010000340">
    <property type="protein sequence ID" value="KAG5641311.1"/>
    <property type="molecule type" value="Genomic_DNA"/>
</dbReference>
<evidence type="ECO:0000256" key="2">
    <source>
        <dbReference type="ARBA" id="ARBA00023008"/>
    </source>
</evidence>
<keyword evidence="6" id="KW-1185">Reference proteome</keyword>
<accession>A0A9P7KAY0</accession>
<dbReference type="InterPro" id="IPR050316">
    <property type="entry name" value="Tyrosinase/Hemocyanin"/>
</dbReference>
<dbReference type="PROSITE" id="PS00497">
    <property type="entry name" value="TYROSINASE_1"/>
    <property type="match status" value="1"/>
</dbReference>
<keyword evidence="1" id="KW-0479">Metal-binding</keyword>
<dbReference type="PROSITE" id="PS00498">
    <property type="entry name" value="TYROSINASE_2"/>
    <property type="match status" value="1"/>
</dbReference>
<proteinExistence type="predicted"/>
<protein>
    <recommendedName>
        <fullName evidence="3 4">Tyrosinase copper-binding domain-containing protein</fullName>
    </recommendedName>
</protein>
<gene>
    <name evidence="5" type="ORF">DXG03_005544</name>
</gene>
<organism evidence="5 6">
    <name type="scientific">Asterophora parasitica</name>
    <dbReference type="NCBI Taxonomy" id="117018"/>
    <lineage>
        <taxon>Eukaryota</taxon>
        <taxon>Fungi</taxon>
        <taxon>Dikarya</taxon>
        <taxon>Basidiomycota</taxon>
        <taxon>Agaricomycotina</taxon>
        <taxon>Agaricomycetes</taxon>
        <taxon>Agaricomycetidae</taxon>
        <taxon>Agaricales</taxon>
        <taxon>Tricholomatineae</taxon>
        <taxon>Lyophyllaceae</taxon>
        <taxon>Asterophora</taxon>
    </lineage>
</organism>
<dbReference type="Gene3D" id="1.10.1280.10">
    <property type="entry name" value="Di-copper center containing domain from catechol oxidase"/>
    <property type="match status" value="1"/>
</dbReference>
<dbReference type="GO" id="GO:0046872">
    <property type="term" value="F:metal ion binding"/>
    <property type="evidence" value="ECO:0007669"/>
    <property type="project" value="UniProtKB-KW"/>
</dbReference>
<evidence type="ECO:0000259" key="3">
    <source>
        <dbReference type="PROSITE" id="PS00497"/>
    </source>
</evidence>
<sequence length="306" mass="35100">MVGSPFPFKFLLPNSTIPRHRRTLLTDEKLEYLRAVQCLQRLPPITAFTEVKSRFDDFQAVHVNLTDRVHLVGQFLPWHRWFLGVFESALRKECGYEGANPYWDWTKDSKNFQTFLESPVFHPTLGFGSSAIASPAVPNPLTVEDGPFASYNLSYGPNGVISNHRLMRALNSTLLPYLSAAMVRNTTMQPTYELFRTELEGRPVTPLIKIHDAGHRIIGGDMADTYSSPGDPLFYLHHTNLDRIWDFWQRVDPQQRMYEISGRSTVDPPYEDVTLDFPLDMDKLARQVRIADVMNIEGGVLCYRYV</sequence>
<dbReference type="Pfam" id="PF00264">
    <property type="entry name" value="Tyrosinase"/>
    <property type="match status" value="1"/>
</dbReference>
<dbReference type="SUPFAM" id="SSF48056">
    <property type="entry name" value="Di-copper centre-containing domain"/>
    <property type="match status" value="1"/>
</dbReference>
<dbReference type="InterPro" id="IPR002227">
    <property type="entry name" value="Tyrosinase_Cu-bd"/>
</dbReference>
<dbReference type="AlphaFoldDB" id="A0A9P7KAY0"/>
<feature type="domain" description="Tyrosinase copper-binding" evidence="3">
    <location>
        <begin position="70"/>
        <end position="87"/>
    </location>
</feature>
<dbReference type="GO" id="GO:0016491">
    <property type="term" value="F:oxidoreductase activity"/>
    <property type="evidence" value="ECO:0007669"/>
    <property type="project" value="InterPro"/>
</dbReference>
<evidence type="ECO:0000313" key="6">
    <source>
        <dbReference type="Proteomes" id="UP000775547"/>
    </source>
</evidence>
<dbReference type="PANTHER" id="PTHR11474:SF126">
    <property type="entry name" value="TYROSINASE-LIKE PROTEIN TYR-1-RELATED"/>
    <property type="match status" value="1"/>
</dbReference>
<comment type="caution">
    <text evidence="5">The sequence shown here is derived from an EMBL/GenBank/DDBJ whole genome shotgun (WGS) entry which is preliminary data.</text>
</comment>
<dbReference type="OrthoDB" id="6132182at2759"/>
<dbReference type="InterPro" id="IPR008922">
    <property type="entry name" value="Di-copper_centre_dom_sf"/>
</dbReference>
<evidence type="ECO:0000256" key="1">
    <source>
        <dbReference type="ARBA" id="ARBA00022723"/>
    </source>
</evidence>
<dbReference type="Proteomes" id="UP000775547">
    <property type="component" value="Unassembled WGS sequence"/>
</dbReference>
<dbReference type="PANTHER" id="PTHR11474">
    <property type="entry name" value="TYROSINASE FAMILY MEMBER"/>
    <property type="match status" value="1"/>
</dbReference>
<name>A0A9P7KAY0_9AGAR</name>
<evidence type="ECO:0000313" key="5">
    <source>
        <dbReference type="EMBL" id="KAG5641311.1"/>
    </source>
</evidence>
<feature type="domain" description="Tyrosinase copper-binding" evidence="4">
    <location>
        <begin position="231"/>
        <end position="242"/>
    </location>
</feature>
<reference evidence="5" key="2">
    <citation type="submission" date="2021-10" db="EMBL/GenBank/DDBJ databases">
        <title>Phylogenomics reveals ancestral predisposition of the termite-cultivated fungus Termitomyces towards a domesticated lifestyle.</title>
        <authorList>
            <person name="Auxier B."/>
            <person name="Grum-Grzhimaylo A."/>
            <person name="Cardenas M.E."/>
            <person name="Lodge J.D."/>
            <person name="Laessoe T."/>
            <person name="Pedersen O."/>
            <person name="Smith M.E."/>
            <person name="Kuyper T.W."/>
            <person name="Franco-Molano E.A."/>
            <person name="Baroni T.J."/>
            <person name="Aanen D.K."/>
        </authorList>
    </citation>
    <scope>NUCLEOTIDE SEQUENCE</scope>
    <source>
        <strain evidence="5">AP01</strain>
        <tissue evidence="5">Mycelium</tissue>
    </source>
</reference>
<dbReference type="PRINTS" id="PR00092">
    <property type="entry name" value="TYROSINASE"/>
</dbReference>
<keyword evidence="2" id="KW-0186">Copper</keyword>
<reference evidence="5" key="1">
    <citation type="submission" date="2020-07" db="EMBL/GenBank/DDBJ databases">
        <authorList>
            <person name="Nieuwenhuis M."/>
            <person name="Van De Peppel L.J.J."/>
        </authorList>
    </citation>
    <scope>NUCLEOTIDE SEQUENCE</scope>
    <source>
        <strain evidence="5">AP01</strain>
        <tissue evidence="5">Mycelium</tissue>
    </source>
</reference>
<evidence type="ECO:0000259" key="4">
    <source>
        <dbReference type="PROSITE" id="PS00498"/>
    </source>
</evidence>